<reference evidence="1" key="1">
    <citation type="submission" date="2024-07" db="EMBL/GenBank/DDBJ databases">
        <title>Metagenome and Metagenome-Assembled Genomes of Archaea from a hot spring from the geothermal field of Los Azufres, Mexico.</title>
        <authorList>
            <person name="Marin-Paredes R."/>
            <person name="Martinez-Romero E."/>
            <person name="Servin-Garciduenas L.E."/>
        </authorList>
    </citation>
    <scope>NUCLEOTIDE SEQUENCE</scope>
    <source>
        <strain evidence="1">AZ1-454</strain>
    </source>
</reference>
<gene>
    <name evidence="1" type="ORF">TQ35_0003055</name>
</gene>
<dbReference type="Proteomes" id="UP000053480">
    <property type="component" value="Unassembled WGS sequence"/>
</dbReference>
<protein>
    <submittedName>
        <fullName evidence="1">D-glycerate dehydrogenase</fullName>
        <ecNumber evidence="1">1.1.1.-</ecNumber>
    </submittedName>
</protein>
<dbReference type="EC" id="1.1.1.-" evidence="1"/>
<dbReference type="EMBL" id="JZWS03000002">
    <property type="protein sequence ID" value="MEW9491167.1"/>
    <property type="molecule type" value="Genomic_DNA"/>
</dbReference>
<name>A0ACC6TMR1_9CREN</name>
<comment type="caution">
    <text evidence="1">The sequence shown here is derived from an EMBL/GenBank/DDBJ whole genome shotgun (WGS) entry which is preliminary data.</text>
</comment>
<organism evidence="1 2">
    <name type="scientific">Candidatus Aramenus sulfurataquae</name>
    <dbReference type="NCBI Taxonomy" id="1326980"/>
    <lineage>
        <taxon>Archaea</taxon>
        <taxon>Thermoproteota</taxon>
        <taxon>Thermoprotei</taxon>
        <taxon>Sulfolobales</taxon>
        <taxon>Sulfolobaceae</taxon>
        <taxon>Candidatus Aramenus</taxon>
    </lineage>
</organism>
<proteinExistence type="predicted"/>
<sequence length="313" mass="35632">MKVLVTRQLPGKWLDYLSSYVSVELWDKEYPPPRDWIIEHVKDKDGILVTLTERVDKEVIDSAPRLKVISTYSVGYDHIDVQYAKKRGIIVTYTPEVLTDATADLIFGLIIAVARRIVEGDKLIREGKWNTSWHPMFMLGTEVHGKVLGILGMGRIGMAVAKRAKGFDMKVIYNSRRPHNVEWQFVDLDTLFRESDYLVIAVDLNPSTYHLVNEDKLRLMKRSSFLINASRGAVVDEKALVKALKEGWIRGAALDVFEREPIGADNELVKLDNVVLTPHLGSATWETREKMAEVAVKNMLFALRGERPIYEVP</sequence>
<accession>A0ACC6TMR1</accession>
<evidence type="ECO:0000313" key="1">
    <source>
        <dbReference type="EMBL" id="MEW9491167.1"/>
    </source>
</evidence>
<keyword evidence="1" id="KW-0560">Oxidoreductase</keyword>
<evidence type="ECO:0000313" key="2">
    <source>
        <dbReference type="Proteomes" id="UP000053480"/>
    </source>
</evidence>